<dbReference type="RefSeq" id="WP_130917853.1">
    <property type="nucleotide sequence ID" value="NZ_LR215973.1"/>
</dbReference>
<dbReference type="PANTHER" id="PTHR30055">
    <property type="entry name" value="HTH-TYPE TRANSCRIPTIONAL REGULATOR RUTR"/>
    <property type="match status" value="1"/>
</dbReference>
<dbReference type="Pfam" id="PF17932">
    <property type="entry name" value="TetR_C_24"/>
    <property type="match status" value="1"/>
</dbReference>
<dbReference type="Gene3D" id="1.10.357.10">
    <property type="entry name" value="Tetracycline Repressor, domain 2"/>
    <property type="match status" value="1"/>
</dbReference>
<dbReference type="PROSITE" id="PS50977">
    <property type="entry name" value="HTH_TETR_2"/>
    <property type="match status" value="1"/>
</dbReference>
<dbReference type="PANTHER" id="PTHR30055:SF226">
    <property type="entry name" value="HTH-TYPE TRANSCRIPTIONAL REGULATOR PKSA"/>
    <property type="match status" value="1"/>
</dbReference>
<dbReference type="PROSITE" id="PS01081">
    <property type="entry name" value="HTH_TETR_1"/>
    <property type="match status" value="1"/>
</dbReference>
<dbReference type="GO" id="GO:0003700">
    <property type="term" value="F:DNA-binding transcription factor activity"/>
    <property type="evidence" value="ECO:0007669"/>
    <property type="project" value="TreeGrafter"/>
</dbReference>
<dbReference type="GO" id="GO:0000976">
    <property type="term" value="F:transcription cis-regulatory region binding"/>
    <property type="evidence" value="ECO:0007669"/>
    <property type="project" value="TreeGrafter"/>
</dbReference>
<dbReference type="InterPro" id="IPR041490">
    <property type="entry name" value="KstR2_TetR_C"/>
</dbReference>
<dbReference type="PRINTS" id="PR00455">
    <property type="entry name" value="HTHTETR"/>
</dbReference>
<dbReference type="AlphaFoldDB" id="A0A4U8W5D2"/>
<evidence type="ECO:0000313" key="6">
    <source>
        <dbReference type="Proteomes" id="UP000290439"/>
    </source>
</evidence>
<feature type="DNA-binding region" description="H-T-H motif" evidence="2">
    <location>
        <begin position="37"/>
        <end position="56"/>
    </location>
</feature>
<dbReference type="InterPro" id="IPR023772">
    <property type="entry name" value="DNA-bd_HTH_TetR-type_CS"/>
</dbReference>
<feature type="region of interest" description="Disordered" evidence="3">
    <location>
        <begin position="222"/>
        <end position="260"/>
    </location>
</feature>
<dbReference type="Gene3D" id="1.10.10.60">
    <property type="entry name" value="Homeodomain-like"/>
    <property type="match status" value="1"/>
</dbReference>
<dbReference type="InterPro" id="IPR050109">
    <property type="entry name" value="HTH-type_TetR-like_transc_reg"/>
</dbReference>
<dbReference type="EMBL" id="LR215973">
    <property type="protein sequence ID" value="VFA99764.1"/>
    <property type="molecule type" value="Genomic_DNA"/>
</dbReference>
<accession>A0A4U8W5D2</accession>
<name>A0A4U8W5D2_9NOCA</name>
<organism evidence="5 6">
    <name type="scientific">Nocardia cyriacigeorgica</name>
    <dbReference type="NCBI Taxonomy" id="135487"/>
    <lineage>
        <taxon>Bacteria</taxon>
        <taxon>Bacillati</taxon>
        <taxon>Actinomycetota</taxon>
        <taxon>Actinomycetes</taxon>
        <taxon>Mycobacteriales</taxon>
        <taxon>Nocardiaceae</taxon>
        <taxon>Nocardia</taxon>
    </lineage>
</organism>
<dbReference type="Proteomes" id="UP000290439">
    <property type="component" value="Chromosome"/>
</dbReference>
<keyword evidence="1 2" id="KW-0238">DNA-binding</keyword>
<evidence type="ECO:0000256" key="1">
    <source>
        <dbReference type="ARBA" id="ARBA00023125"/>
    </source>
</evidence>
<dbReference type="SUPFAM" id="SSF48498">
    <property type="entry name" value="Tetracyclin repressor-like, C-terminal domain"/>
    <property type="match status" value="1"/>
</dbReference>
<dbReference type="InterPro" id="IPR001647">
    <property type="entry name" value="HTH_TetR"/>
</dbReference>
<gene>
    <name evidence="5" type="primary">fadR_5</name>
    <name evidence="5" type="ORF">NCTC10797_03551</name>
</gene>
<protein>
    <submittedName>
        <fullName evidence="5">Fatty acid metabolism regulator protein</fullName>
    </submittedName>
</protein>
<evidence type="ECO:0000313" key="5">
    <source>
        <dbReference type="EMBL" id="VFA99764.1"/>
    </source>
</evidence>
<evidence type="ECO:0000256" key="2">
    <source>
        <dbReference type="PROSITE-ProRule" id="PRU00335"/>
    </source>
</evidence>
<dbReference type="InterPro" id="IPR036271">
    <property type="entry name" value="Tet_transcr_reg_TetR-rel_C_sf"/>
</dbReference>
<evidence type="ECO:0000259" key="4">
    <source>
        <dbReference type="PROSITE" id="PS50977"/>
    </source>
</evidence>
<feature type="domain" description="HTH tetR-type" evidence="4">
    <location>
        <begin position="14"/>
        <end position="74"/>
    </location>
</feature>
<proteinExistence type="predicted"/>
<sequence>MVYRRTPAVQARLDAQAALIVQAATRVLSRDGFAGLSMAAVAAEAGVATGTVYKHFEGKADLVTGVFRKVVTREVEAVAAAGSGGDAAQRVSAAVETFAVRALKNPKLAYVLLAEPVDAAVDVERLRFRRAFAETFESAVADGVARGELPPQDARVSSAAMVGAIGEVLVGPLAHAPHSESIVPELVSFALRALGVGGGPRPDISWPSATISTAASVAGQPVFGSAPAPHPSVPDPARTDDMATMPMPSVTLPGAHDADA</sequence>
<dbReference type="InterPro" id="IPR009057">
    <property type="entry name" value="Homeodomain-like_sf"/>
</dbReference>
<evidence type="ECO:0000256" key="3">
    <source>
        <dbReference type="SAM" id="MobiDB-lite"/>
    </source>
</evidence>
<reference evidence="5 6" key="1">
    <citation type="submission" date="2019-02" db="EMBL/GenBank/DDBJ databases">
        <authorList>
            <consortium name="Pathogen Informatics"/>
        </authorList>
    </citation>
    <scope>NUCLEOTIDE SEQUENCE [LARGE SCALE GENOMIC DNA]</scope>
    <source>
        <strain evidence="5 6">3012STDY6756504</strain>
    </source>
</reference>
<dbReference type="SUPFAM" id="SSF46689">
    <property type="entry name" value="Homeodomain-like"/>
    <property type="match status" value="1"/>
</dbReference>
<dbReference type="Pfam" id="PF00440">
    <property type="entry name" value="TetR_N"/>
    <property type="match status" value="1"/>
</dbReference>